<dbReference type="PANTHER" id="PTHR36306">
    <property type="entry name" value="ALPHA-AMYLASE-RELATED-RELATED"/>
    <property type="match status" value="1"/>
</dbReference>
<feature type="domain" description="Glycoside hydrolase family 57 N-terminal" evidence="3">
    <location>
        <begin position="18"/>
        <end position="125"/>
    </location>
</feature>
<keyword evidence="2" id="KW-0119">Carbohydrate metabolism</keyword>
<dbReference type="Proteomes" id="UP000630923">
    <property type="component" value="Unassembled WGS sequence"/>
</dbReference>
<name>A0A919AXA2_9PROT</name>
<comment type="similarity">
    <text evidence="1">Belongs to the glycosyl hydrolase 57 family.</text>
</comment>
<protein>
    <submittedName>
        <fullName evidence="4">Glycoside hydrolase</fullName>
    </submittedName>
</protein>
<dbReference type="InterPro" id="IPR004300">
    <property type="entry name" value="Glyco_hydro_57_N"/>
</dbReference>
<organism evidence="4 5">
    <name type="scientific">Kordiimonas sediminis</name>
    <dbReference type="NCBI Taxonomy" id="1735581"/>
    <lineage>
        <taxon>Bacteria</taxon>
        <taxon>Pseudomonadati</taxon>
        <taxon>Pseudomonadota</taxon>
        <taxon>Alphaproteobacteria</taxon>
        <taxon>Kordiimonadales</taxon>
        <taxon>Kordiimonadaceae</taxon>
        <taxon>Kordiimonas</taxon>
    </lineage>
</organism>
<evidence type="ECO:0000256" key="1">
    <source>
        <dbReference type="ARBA" id="ARBA00006821"/>
    </source>
</evidence>
<dbReference type="EMBL" id="BNCI01000002">
    <property type="protein sequence ID" value="GHF29477.1"/>
    <property type="molecule type" value="Genomic_DNA"/>
</dbReference>
<proteinExistence type="inferred from homology"/>
<dbReference type="GO" id="GO:0005975">
    <property type="term" value="P:carbohydrate metabolic process"/>
    <property type="evidence" value="ECO:0007669"/>
    <property type="project" value="InterPro"/>
</dbReference>
<dbReference type="Pfam" id="PF03065">
    <property type="entry name" value="Glyco_hydro_57"/>
    <property type="match status" value="1"/>
</dbReference>
<dbReference type="RefSeq" id="WP_191253620.1">
    <property type="nucleotide sequence ID" value="NZ_BNCI01000002.1"/>
</dbReference>
<dbReference type="CDD" id="cd10794">
    <property type="entry name" value="GH57N_PfGalA_like"/>
    <property type="match status" value="1"/>
</dbReference>
<dbReference type="PANTHER" id="PTHR36306:SF1">
    <property type="entry name" value="ALPHA-AMYLASE-RELATED"/>
    <property type="match status" value="1"/>
</dbReference>
<evidence type="ECO:0000259" key="3">
    <source>
        <dbReference type="Pfam" id="PF03065"/>
    </source>
</evidence>
<evidence type="ECO:0000313" key="5">
    <source>
        <dbReference type="Proteomes" id="UP000630923"/>
    </source>
</evidence>
<dbReference type="SUPFAM" id="SSF88713">
    <property type="entry name" value="Glycoside hydrolase/deacetylase"/>
    <property type="match status" value="1"/>
</dbReference>
<dbReference type="Gene3D" id="3.20.110.20">
    <property type="match status" value="1"/>
</dbReference>
<reference evidence="4" key="2">
    <citation type="submission" date="2020-09" db="EMBL/GenBank/DDBJ databases">
        <authorList>
            <person name="Sun Q."/>
            <person name="Kim S."/>
        </authorList>
    </citation>
    <scope>NUCLEOTIDE SEQUENCE</scope>
    <source>
        <strain evidence="4">KCTC 42590</strain>
    </source>
</reference>
<comment type="caution">
    <text evidence="4">The sequence shown here is derived from an EMBL/GenBank/DDBJ whole genome shotgun (WGS) entry which is preliminary data.</text>
</comment>
<keyword evidence="5" id="KW-1185">Reference proteome</keyword>
<gene>
    <name evidence="4" type="ORF">GCM10017044_25930</name>
</gene>
<evidence type="ECO:0000313" key="4">
    <source>
        <dbReference type="EMBL" id="GHF29477.1"/>
    </source>
</evidence>
<dbReference type="InterPro" id="IPR052046">
    <property type="entry name" value="GH57_Enzymes"/>
</dbReference>
<keyword evidence="4" id="KW-0378">Hydrolase</keyword>
<accession>A0A919AXA2</accession>
<sequence>MIKRCYWPLLHLCEAGYPVGIELTGYTLEEIQKIDPAWVETFRHLLSEGKAELIGSGLAQIIGPLVPPEVTAWNLKLGAAIYQDLLGVKPLVALVNEQAYTPGLVPIYKNAGYEALMLDWADAASYNPDWSLDLKNTPQLICGEGGQTMPVLWSDAMTFQKFQRFAHGELSLEEYSEFITGQIARGVQALPLYTSDAEVFDYRPGRFGTEAELDAVLSEWERISLVLEAMKQLPEVSLQLPGEILRAYVPDGIPLSPETAEAPVLVKKQRKYNILRWAVTGRDDLKLNTLCWRAYEGLRARGDASDIDWRALCLLWASDYRTHITECRWRKLPEYLQQLNIPLCHKASDMDLPGEWLQLEDFLVTTGTGRDVSICHDRRFVTIQSTKGFVTFNLARGCAIQAMGFGEATTPGIAPGDTAIIGTLGHGYFDDISLGADFYSGHLVVEPTNGAKITDLAKAGYSFRYDKEAQRILIRCMFDQGEPAYTKYVAIDLGQHTVTVRYEFSSLTLPEGVVHAGFVTLNPEIFKVAGLHFESGAGGQHPQFCSLVNEGTIKPVSHARPVSRLVSASGAIPMTDGMLKIGDLDKGVVLQMHRTCAASVGMIESIPVRGSFFLRGFLSLQETDETSGREHLGVLDSYPDPVLEYTISLYQS</sequence>
<dbReference type="AlphaFoldDB" id="A0A919AXA2"/>
<evidence type="ECO:0000256" key="2">
    <source>
        <dbReference type="ARBA" id="ARBA00023277"/>
    </source>
</evidence>
<reference evidence="4" key="1">
    <citation type="journal article" date="2014" name="Int. J. Syst. Evol. Microbiol.">
        <title>Complete genome sequence of Corynebacterium casei LMG S-19264T (=DSM 44701T), isolated from a smear-ripened cheese.</title>
        <authorList>
            <consortium name="US DOE Joint Genome Institute (JGI-PGF)"/>
            <person name="Walter F."/>
            <person name="Albersmeier A."/>
            <person name="Kalinowski J."/>
            <person name="Ruckert C."/>
        </authorList>
    </citation>
    <scope>NUCLEOTIDE SEQUENCE</scope>
    <source>
        <strain evidence="4">KCTC 42590</strain>
    </source>
</reference>
<dbReference type="GO" id="GO:0016787">
    <property type="term" value="F:hydrolase activity"/>
    <property type="evidence" value="ECO:0007669"/>
    <property type="project" value="UniProtKB-KW"/>
</dbReference>
<dbReference type="InterPro" id="IPR011330">
    <property type="entry name" value="Glyco_hydro/deAcase_b/a-brl"/>
</dbReference>